<proteinExistence type="predicted"/>
<dbReference type="AlphaFoldDB" id="A0A4R2I0G6"/>
<dbReference type="EMBL" id="SLWQ01000010">
    <property type="protein sequence ID" value="TCO37217.1"/>
    <property type="molecule type" value="Genomic_DNA"/>
</dbReference>
<reference evidence="2 3" key="1">
    <citation type="journal article" date="2015" name="Stand. Genomic Sci.">
        <title>Genomic Encyclopedia of Bacterial and Archaeal Type Strains, Phase III: the genomes of soil and plant-associated and newly described type strains.</title>
        <authorList>
            <person name="Whitman W.B."/>
            <person name="Woyke T."/>
            <person name="Klenk H.P."/>
            <person name="Zhou Y."/>
            <person name="Lilburn T.G."/>
            <person name="Beck B.J."/>
            <person name="De Vos P."/>
            <person name="Vandamme P."/>
            <person name="Eisen J.A."/>
            <person name="Garrity G."/>
            <person name="Hugenholtz P."/>
            <person name="Kyrpides N.C."/>
        </authorList>
    </citation>
    <scope>NUCLEOTIDE SEQUENCE [LARGE SCALE GENOMIC DNA]</scope>
    <source>
        <strain evidence="2 3">A3</strain>
    </source>
</reference>
<feature type="region of interest" description="Disordered" evidence="1">
    <location>
        <begin position="1"/>
        <end position="32"/>
    </location>
</feature>
<evidence type="ECO:0000313" key="3">
    <source>
        <dbReference type="Proteomes" id="UP000294862"/>
    </source>
</evidence>
<name>A0A4R2I0G6_9GAMM</name>
<comment type="caution">
    <text evidence="2">The sequence shown here is derived from an EMBL/GenBank/DDBJ whole genome shotgun (WGS) entry which is preliminary data.</text>
</comment>
<gene>
    <name evidence="2" type="ORF">EV148_11028</name>
</gene>
<feature type="compositionally biased region" description="Basic and acidic residues" evidence="1">
    <location>
        <begin position="141"/>
        <end position="150"/>
    </location>
</feature>
<dbReference type="Proteomes" id="UP000294862">
    <property type="component" value="Unassembled WGS sequence"/>
</dbReference>
<evidence type="ECO:0000256" key="1">
    <source>
        <dbReference type="SAM" id="MobiDB-lite"/>
    </source>
</evidence>
<feature type="compositionally biased region" description="Basic residues" evidence="1">
    <location>
        <begin position="239"/>
        <end position="249"/>
    </location>
</feature>
<feature type="region of interest" description="Disordered" evidence="1">
    <location>
        <begin position="105"/>
        <end position="160"/>
    </location>
</feature>
<organism evidence="2 3">
    <name type="scientific">Dokdonella fugitiva</name>
    <dbReference type="NCBI Taxonomy" id="328517"/>
    <lineage>
        <taxon>Bacteria</taxon>
        <taxon>Pseudomonadati</taxon>
        <taxon>Pseudomonadota</taxon>
        <taxon>Gammaproteobacteria</taxon>
        <taxon>Lysobacterales</taxon>
        <taxon>Rhodanobacteraceae</taxon>
        <taxon>Dokdonella</taxon>
    </lineage>
</organism>
<accession>A0A4R2I0G6</accession>
<feature type="region of interest" description="Disordered" evidence="1">
    <location>
        <begin position="220"/>
        <end position="249"/>
    </location>
</feature>
<evidence type="ECO:0000313" key="2">
    <source>
        <dbReference type="EMBL" id="TCO37217.1"/>
    </source>
</evidence>
<keyword evidence="3" id="KW-1185">Reference proteome</keyword>
<protein>
    <submittedName>
        <fullName evidence="2">Uncharacterized protein</fullName>
    </submittedName>
</protein>
<sequence length="249" mass="28559">MLRDRSTGPSITRGAFDPRLRPHARMGVPDPRSRHLPIRGAWAAYLLRQPARKAQVHCADLDGLPIARLDHRTIGTKQDLAVRRDDIELRLSRVVQPENEIFQLDQARADRKPVATDDPDFSAGKSDGTRSRHARGQGGRCDPKAIEARTRRPGGIDRFGNAHTKVTEQLAIPMHQKLYILPRRFQRSRQFARSRPCHAIVGHPRTEDRQAQHQLQFPPTHFVPLHAPTPRWNGSRERFRQRHPILRNP</sequence>